<name>A0A7E6EL44_9MOLL</name>
<dbReference type="Gene3D" id="3.30.1140.40">
    <property type="entry name" value="Tctex-1"/>
    <property type="match status" value="1"/>
</dbReference>
<feature type="compositionally biased region" description="Basic and acidic residues" evidence="2">
    <location>
        <begin position="20"/>
        <end position="31"/>
    </location>
</feature>
<dbReference type="Proteomes" id="UP000515154">
    <property type="component" value="Unplaced"/>
</dbReference>
<evidence type="ECO:0000313" key="4">
    <source>
        <dbReference type="RefSeq" id="XP_036356073.1"/>
    </source>
</evidence>
<sequence>MLANDYQESEEVLSMSNTADRVRGGRSDQHRQRGIPLLHGQSIESIIGNNVYQQKLVNQWTADIIDQCLNNLSRLNKPFKYIGWSCRGIAVTCIISQKSGAGLHTASSCYWDSETDGCVSVGD</sequence>
<reference evidence="4" key="1">
    <citation type="submission" date="2025-08" db="UniProtKB">
        <authorList>
            <consortium name="RefSeq"/>
        </authorList>
    </citation>
    <scope>IDENTIFICATION</scope>
</reference>
<dbReference type="Pfam" id="PF03645">
    <property type="entry name" value="Tctex-1"/>
    <property type="match status" value="1"/>
</dbReference>
<dbReference type="GO" id="GO:0045505">
    <property type="term" value="F:dynein intermediate chain binding"/>
    <property type="evidence" value="ECO:0007669"/>
    <property type="project" value="TreeGrafter"/>
</dbReference>
<protein>
    <submittedName>
        <fullName evidence="4">Dynein light chain Tctex-type 1-like</fullName>
    </submittedName>
</protein>
<feature type="region of interest" description="Disordered" evidence="2">
    <location>
        <begin position="1"/>
        <end position="32"/>
    </location>
</feature>
<dbReference type="AlphaFoldDB" id="A0A7E6EL44"/>
<dbReference type="CDD" id="cd21455">
    <property type="entry name" value="DLC-like_DYNLT1_DYNLT3"/>
    <property type="match status" value="1"/>
</dbReference>
<dbReference type="KEGG" id="osn:115231929"/>
<evidence type="ECO:0000256" key="1">
    <source>
        <dbReference type="ARBA" id="ARBA00005361"/>
    </source>
</evidence>
<dbReference type="RefSeq" id="XP_036356073.1">
    <property type="nucleotide sequence ID" value="XM_036500180.1"/>
</dbReference>
<proteinExistence type="inferred from homology"/>
<dbReference type="GO" id="GO:0005868">
    <property type="term" value="C:cytoplasmic dynein complex"/>
    <property type="evidence" value="ECO:0007669"/>
    <property type="project" value="TreeGrafter"/>
</dbReference>
<dbReference type="InterPro" id="IPR005334">
    <property type="entry name" value="Tctex-1-like"/>
</dbReference>
<dbReference type="PANTHER" id="PTHR21255">
    <property type="entry name" value="T-COMPLEX-ASSOCIATED-TESTIS-EXPRESSED 1/ DYNEIN LIGHT CHAIN"/>
    <property type="match status" value="1"/>
</dbReference>
<dbReference type="GO" id="GO:0007018">
    <property type="term" value="P:microtubule-based movement"/>
    <property type="evidence" value="ECO:0007669"/>
    <property type="project" value="TreeGrafter"/>
</dbReference>
<dbReference type="PANTHER" id="PTHR21255:SF19">
    <property type="entry name" value="DYNEIN LIGHT CHAIN TCTEX-TYPE 1"/>
    <property type="match status" value="1"/>
</dbReference>
<gene>
    <name evidence="4" type="primary">LOC115231929</name>
</gene>
<comment type="similarity">
    <text evidence="1">Belongs to the dynein light chain Tctex-type family.</text>
</comment>
<dbReference type="GO" id="GO:0005737">
    <property type="term" value="C:cytoplasm"/>
    <property type="evidence" value="ECO:0007669"/>
    <property type="project" value="TreeGrafter"/>
</dbReference>
<dbReference type="InterPro" id="IPR038586">
    <property type="entry name" value="Tctex-1-like_sf"/>
</dbReference>
<evidence type="ECO:0000256" key="2">
    <source>
        <dbReference type="SAM" id="MobiDB-lite"/>
    </source>
</evidence>
<accession>A0A7E6EL44</accession>
<organism evidence="3 4">
    <name type="scientific">Octopus sinensis</name>
    <name type="common">East Asian common octopus</name>
    <dbReference type="NCBI Taxonomy" id="2607531"/>
    <lineage>
        <taxon>Eukaryota</taxon>
        <taxon>Metazoa</taxon>
        <taxon>Spiralia</taxon>
        <taxon>Lophotrochozoa</taxon>
        <taxon>Mollusca</taxon>
        <taxon>Cephalopoda</taxon>
        <taxon>Coleoidea</taxon>
        <taxon>Octopodiformes</taxon>
        <taxon>Octopoda</taxon>
        <taxon>Incirrata</taxon>
        <taxon>Octopodidae</taxon>
        <taxon>Octopus</taxon>
    </lineage>
</organism>
<evidence type="ECO:0000313" key="3">
    <source>
        <dbReference type="Proteomes" id="UP000515154"/>
    </source>
</evidence>
<keyword evidence="3" id="KW-1185">Reference proteome</keyword>